<proteinExistence type="inferred from homology"/>
<organism evidence="14 15">
    <name type="scientific">Jeotgalibaca ciconiae</name>
    <dbReference type="NCBI Taxonomy" id="2496265"/>
    <lineage>
        <taxon>Bacteria</taxon>
        <taxon>Bacillati</taxon>
        <taxon>Bacillota</taxon>
        <taxon>Bacilli</taxon>
        <taxon>Lactobacillales</taxon>
        <taxon>Carnobacteriaceae</taxon>
        <taxon>Jeotgalibaca</taxon>
    </lineage>
</organism>
<evidence type="ECO:0000256" key="13">
    <source>
        <dbReference type="SAM" id="Phobius"/>
    </source>
</evidence>
<dbReference type="PIRSF" id="PIRSF006603">
    <property type="entry name" value="DinF"/>
    <property type="match status" value="1"/>
</dbReference>
<evidence type="ECO:0000256" key="6">
    <source>
        <dbReference type="ARBA" id="ARBA00022449"/>
    </source>
</evidence>
<gene>
    <name evidence="14" type="ORF">EJN90_02630</name>
</gene>
<keyword evidence="9 13" id="KW-1133">Transmembrane helix</keyword>
<keyword evidence="8 13" id="KW-0812">Transmembrane</keyword>
<dbReference type="GO" id="GO:0015297">
    <property type="term" value="F:antiporter activity"/>
    <property type="evidence" value="ECO:0007669"/>
    <property type="project" value="UniProtKB-KW"/>
</dbReference>
<dbReference type="Proteomes" id="UP000273326">
    <property type="component" value="Chromosome"/>
</dbReference>
<evidence type="ECO:0000313" key="14">
    <source>
        <dbReference type="EMBL" id="AZP05654.1"/>
    </source>
</evidence>
<reference evidence="15" key="1">
    <citation type="submission" date="2018-12" db="EMBL/GenBank/DDBJ databases">
        <title>Complete genome sequencing of Jeotgalibaca sp. H21T32.</title>
        <authorList>
            <person name="Bae J.-W."/>
            <person name="Lee S.-Y."/>
        </authorList>
    </citation>
    <scope>NUCLEOTIDE SEQUENCE [LARGE SCALE GENOMIC DNA]</scope>
    <source>
        <strain evidence="15">H21T32</strain>
    </source>
</reference>
<feature type="transmembrane region" description="Helical" evidence="13">
    <location>
        <begin position="54"/>
        <end position="78"/>
    </location>
</feature>
<feature type="transmembrane region" description="Helical" evidence="13">
    <location>
        <begin position="282"/>
        <end position="302"/>
    </location>
</feature>
<feature type="transmembrane region" description="Helical" evidence="13">
    <location>
        <begin position="322"/>
        <end position="340"/>
    </location>
</feature>
<dbReference type="Pfam" id="PF01554">
    <property type="entry name" value="MatE"/>
    <property type="match status" value="2"/>
</dbReference>
<dbReference type="GO" id="GO:0005886">
    <property type="term" value="C:plasma membrane"/>
    <property type="evidence" value="ECO:0007669"/>
    <property type="project" value="UniProtKB-SubCell"/>
</dbReference>
<dbReference type="GO" id="GO:0042910">
    <property type="term" value="F:xenobiotic transmembrane transporter activity"/>
    <property type="evidence" value="ECO:0007669"/>
    <property type="project" value="InterPro"/>
</dbReference>
<evidence type="ECO:0000256" key="11">
    <source>
        <dbReference type="ARBA" id="ARBA00023136"/>
    </source>
</evidence>
<dbReference type="InterPro" id="IPR050222">
    <property type="entry name" value="MATE_MdtK"/>
</dbReference>
<dbReference type="EMBL" id="CP034465">
    <property type="protein sequence ID" value="AZP05654.1"/>
    <property type="molecule type" value="Genomic_DNA"/>
</dbReference>
<dbReference type="NCBIfam" id="TIGR00797">
    <property type="entry name" value="matE"/>
    <property type="match status" value="1"/>
</dbReference>
<evidence type="ECO:0000256" key="1">
    <source>
        <dbReference type="ARBA" id="ARBA00003408"/>
    </source>
</evidence>
<keyword evidence="15" id="KW-1185">Reference proteome</keyword>
<dbReference type="CDD" id="cd13137">
    <property type="entry name" value="MATE_NorM_like"/>
    <property type="match status" value="1"/>
</dbReference>
<feature type="transmembrane region" description="Helical" evidence="13">
    <location>
        <begin position="164"/>
        <end position="185"/>
    </location>
</feature>
<keyword evidence="7" id="KW-1003">Cell membrane</keyword>
<evidence type="ECO:0000256" key="12">
    <source>
        <dbReference type="ARBA" id="ARBA00031636"/>
    </source>
</evidence>
<accession>A0A3Q9BNW3</accession>
<feature type="transmembrane region" description="Helical" evidence="13">
    <location>
        <begin position="352"/>
        <end position="374"/>
    </location>
</feature>
<feature type="transmembrane region" description="Helical" evidence="13">
    <location>
        <begin position="131"/>
        <end position="152"/>
    </location>
</feature>
<dbReference type="PANTHER" id="PTHR43298">
    <property type="entry name" value="MULTIDRUG RESISTANCE PROTEIN NORM-RELATED"/>
    <property type="match status" value="1"/>
</dbReference>
<evidence type="ECO:0000256" key="4">
    <source>
        <dbReference type="ARBA" id="ARBA00020268"/>
    </source>
</evidence>
<dbReference type="KEGG" id="jeh:EJN90_02630"/>
<evidence type="ECO:0000256" key="5">
    <source>
        <dbReference type="ARBA" id="ARBA00022448"/>
    </source>
</evidence>
<dbReference type="InterPro" id="IPR002528">
    <property type="entry name" value="MATE_fam"/>
</dbReference>
<dbReference type="AlphaFoldDB" id="A0A3Q9BNW3"/>
<feature type="transmembrane region" description="Helical" evidence="13">
    <location>
        <begin position="256"/>
        <end position="276"/>
    </location>
</feature>
<dbReference type="PANTHER" id="PTHR43298:SF2">
    <property type="entry name" value="FMN_FAD EXPORTER YEEO-RELATED"/>
    <property type="match status" value="1"/>
</dbReference>
<name>A0A3Q9BNW3_9LACT</name>
<evidence type="ECO:0000313" key="15">
    <source>
        <dbReference type="Proteomes" id="UP000273326"/>
    </source>
</evidence>
<keyword evidence="10" id="KW-0406">Ion transport</keyword>
<keyword evidence="11 13" id="KW-0472">Membrane</keyword>
<feature type="transmembrane region" description="Helical" evidence="13">
    <location>
        <begin position="90"/>
        <end position="111"/>
    </location>
</feature>
<feature type="transmembrane region" description="Helical" evidence="13">
    <location>
        <begin position="415"/>
        <end position="434"/>
    </location>
</feature>
<evidence type="ECO:0000256" key="3">
    <source>
        <dbReference type="ARBA" id="ARBA00010199"/>
    </source>
</evidence>
<dbReference type="GO" id="GO:0006811">
    <property type="term" value="P:monoatomic ion transport"/>
    <property type="evidence" value="ECO:0007669"/>
    <property type="project" value="UniProtKB-KW"/>
</dbReference>
<evidence type="ECO:0000256" key="9">
    <source>
        <dbReference type="ARBA" id="ARBA00022989"/>
    </source>
</evidence>
<dbReference type="OrthoDB" id="9776324at2"/>
<evidence type="ECO:0000256" key="7">
    <source>
        <dbReference type="ARBA" id="ARBA00022475"/>
    </source>
</evidence>
<evidence type="ECO:0000256" key="10">
    <source>
        <dbReference type="ARBA" id="ARBA00023065"/>
    </source>
</evidence>
<protein>
    <recommendedName>
        <fullName evidence="4">Probable multidrug resistance protein NorM</fullName>
    </recommendedName>
    <alternativeName>
        <fullName evidence="12">Multidrug-efflux transporter</fullName>
    </alternativeName>
</protein>
<evidence type="ECO:0000256" key="2">
    <source>
        <dbReference type="ARBA" id="ARBA00004651"/>
    </source>
</evidence>
<feature type="transmembrane region" description="Helical" evidence="13">
    <location>
        <begin position="191"/>
        <end position="212"/>
    </location>
</feature>
<evidence type="ECO:0000256" key="8">
    <source>
        <dbReference type="ARBA" id="ARBA00022692"/>
    </source>
</evidence>
<comment type="subcellular location">
    <subcellularLocation>
        <location evidence="2">Cell membrane</location>
        <topology evidence="2">Multi-pass membrane protein</topology>
    </subcellularLocation>
</comment>
<comment type="function">
    <text evidence="1">Multidrug efflux pump.</text>
</comment>
<comment type="similarity">
    <text evidence="3">Belongs to the multi antimicrobial extrusion (MATE) (TC 2.A.66.1) family.</text>
</comment>
<feature type="transmembrane region" description="Helical" evidence="13">
    <location>
        <begin position="386"/>
        <end position="409"/>
    </location>
</feature>
<dbReference type="InterPro" id="IPR048279">
    <property type="entry name" value="MdtK-like"/>
</dbReference>
<keyword evidence="6" id="KW-0050">Antiport</keyword>
<feature type="transmembrane region" description="Helical" evidence="13">
    <location>
        <begin position="20"/>
        <end position="42"/>
    </location>
</feature>
<keyword evidence="5" id="KW-0813">Transport</keyword>
<sequence>MADEKLLFSPQALRKLIVPLIFEQALALSIGFFDTMMVAYAGEQAVSGVALVDSVNFLAINFFSTVAAGGAIIVGQYLGKKESKMSKHAAKQLFLVVAFIATLVAVISLVFNRQILQTLFGNVEAPVMDSAVTYFYVTAASFPFLGLFNVSASLLRVMGDSKKAMINALIMNVINIVGNSIFIYIFKWGVFGAALSTLIARVISSFSMMYVLRNPKLPVFISSYNPRDIDFKMIKRILRIGIPNGLENSIFQIGKIIMTGLVATFSTASIAAHAVANSLTGLEIIPGAAMGLAITTVVARCVGAGEYEQAKYYTRLLMKKAYLYIIVLNIPILFVLKPVLNFYSLSPEAINLAFQVMILHGVAVMLIWPASFTLPNALRAAGDVVSTMYVSVFSMFVFRVGCSFLLAYVFDMGLMSVWIAMIVDWTFRSIFFVIRWRSNKWQRYSII</sequence>